<feature type="chain" id="PRO_5046124273" description="DUF4595 domain-containing protein" evidence="1">
    <location>
        <begin position="20"/>
        <end position="369"/>
    </location>
</feature>
<keyword evidence="3" id="KW-1185">Reference proteome</keyword>
<sequence>MYKYVYAVLCLFCSIYSNAQTRNFPKFPNPQNDFYKLLEEDKILNPVYLKGAVRDVNRTHTLHISPDNEEEYMTNYFYRLNRAKEITEYITNDRYDNTTIAYLNKALQPAIQHDTIIKEDDFETYRYQKGKLTQYMAYDTYGMITDSIVYTYKNDQLLTRTHYSSEIFIDIAFSDNGDVEQSILYADLEIYAYDKATYTEKGQIKALTQYKFIEGDDYVDTYNYRYSYDAKGRFERMKMISNQYVPTRENLKKGPEKWKFEKNKMIEGTYLEITINTTYDTKNRILTYLKTDSQKNKEFYNISYGEDYNKVIVVDRDDYNTYNNTSIHRDLVYEYSYDMYHNPTEITSYIVVDGKKILDKSTRLQISYY</sequence>
<gene>
    <name evidence="2" type="ORF">ACFO3O_00400</name>
</gene>
<reference evidence="3" key="1">
    <citation type="journal article" date="2019" name="Int. J. Syst. Evol. Microbiol.">
        <title>The Global Catalogue of Microorganisms (GCM) 10K type strain sequencing project: providing services to taxonomists for standard genome sequencing and annotation.</title>
        <authorList>
            <consortium name="The Broad Institute Genomics Platform"/>
            <consortium name="The Broad Institute Genome Sequencing Center for Infectious Disease"/>
            <person name="Wu L."/>
            <person name="Ma J."/>
        </authorList>
    </citation>
    <scope>NUCLEOTIDE SEQUENCE [LARGE SCALE GENOMIC DNA]</scope>
    <source>
        <strain evidence="3">YJ-61-S</strain>
    </source>
</reference>
<dbReference type="Proteomes" id="UP001596043">
    <property type="component" value="Unassembled WGS sequence"/>
</dbReference>
<evidence type="ECO:0000256" key="1">
    <source>
        <dbReference type="SAM" id="SignalP"/>
    </source>
</evidence>
<accession>A0ABV9HQ82</accession>
<evidence type="ECO:0008006" key="4">
    <source>
        <dbReference type="Google" id="ProtNLM"/>
    </source>
</evidence>
<keyword evidence="1" id="KW-0732">Signal</keyword>
<feature type="signal peptide" evidence="1">
    <location>
        <begin position="1"/>
        <end position="19"/>
    </location>
</feature>
<protein>
    <recommendedName>
        <fullName evidence="4">DUF4595 domain-containing protein</fullName>
    </recommendedName>
</protein>
<evidence type="ECO:0000313" key="3">
    <source>
        <dbReference type="Proteomes" id="UP001596043"/>
    </source>
</evidence>
<evidence type="ECO:0000313" key="2">
    <source>
        <dbReference type="EMBL" id="MFC4632348.1"/>
    </source>
</evidence>
<proteinExistence type="predicted"/>
<dbReference type="EMBL" id="JBHSFV010000001">
    <property type="protein sequence ID" value="MFC4632348.1"/>
    <property type="molecule type" value="Genomic_DNA"/>
</dbReference>
<name>A0ABV9HQ82_9FLAO</name>
<organism evidence="2 3">
    <name type="scientific">Dokdonia ponticola</name>
    <dbReference type="NCBI Taxonomy" id="2041041"/>
    <lineage>
        <taxon>Bacteria</taxon>
        <taxon>Pseudomonadati</taxon>
        <taxon>Bacteroidota</taxon>
        <taxon>Flavobacteriia</taxon>
        <taxon>Flavobacteriales</taxon>
        <taxon>Flavobacteriaceae</taxon>
        <taxon>Dokdonia</taxon>
    </lineage>
</organism>
<comment type="caution">
    <text evidence="2">The sequence shown here is derived from an EMBL/GenBank/DDBJ whole genome shotgun (WGS) entry which is preliminary data.</text>
</comment>
<dbReference type="RefSeq" id="WP_379976536.1">
    <property type="nucleotide sequence ID" value="NZ_JBHSFV010000001.1"/>
</dbReference>